<dbReference type="AlphaFoldDB" id="A0A0W0WFI6"/>
<dbReference type="Proteomes" id="UP000054908">
    <property type="component" value="Unassembled WGS sequence"/>
</dbReference>
<proteinExistence type="predicted"/>
<protein>
    <submittedName>
        <fullName evidence="1">Uncharacterized protein</fullName>
    </submittedName>
</protein>
<evidence type="ECO:0000313" key="1">
    <source>
        <dbReference type="EMBL" id="KTD31096.1"/>
    </source>
</evidence>
<gene>
    <name evidence="1" type="ORF">Lmac_0399</name>
</gene>
<organism evidence="1 2">
    <name type="scientific">Legionella maceachernii</name>
    <dbReference type="NCBI Taxonomy" id="466"/>
    <lineage>
        <taxon>Bacteria</taxon>
        <taxon>Pseudomonadati</taxon>
        <taxon>Pseudomonadota</taxon>
        <taxon>Gammaproteobacteria</taxon>
        <taxon>Legionellales</taxon>
        <taxon>Legionellaceae</taxon>
        <taxon>Legionella</taxon>
    </lineage>
</organism>
<comment type="caution">
    <text evidence="1">The sequence shown here is derived from an EMBL/GenBank/DDBJ whole genome shotgun (WGS) entry which is preliminary data.</text>
</comment>
<dbReference type="PATRIC" id="fig|466.6.peg.426"/>
<dbReference type="RefSeq" id="WP_058451226.1">
    <property type="nucleotide sequence ID" value="NZ_CAAAIB010000006.1"/>
</dbReference>
<reference evidence="1 2" key="1">
    <citation type="submission" date="2015-11" db="EMBL/GenBank/DDBJ databases">
        <title>Genomic analysis of 38 Legionella species identifies large and diverse effector repertoires.</title>
        <authorList>
            <person name="Burstein D."/>
            <person name="Amaro F."/>
            <person name="Zusman T."/>
            <person name="Lifshitz Z."/>
            <person name="Cohen O."/>
            <person name="Gilbert J.A."/>
            <person name="Pupko T."/>
            <person name="Shuman H.A."/>
            <person name="Segal G."/>
        </authorList>
    </citation>
    <scope>NUCLEOTIDE SEQUENCE [LARGE SCALE GENOMIC DNA]</scope>
    <source>
        <strain evidence="1 2">PX-1-G2-E2</strain>
    </source>
</reference>
<dbReference type="OrthoDB" id="5652338at2"/>
<accession>A0A0W0WFI6</accession>
<evidence type="ECO:0000313" key="2">
    <source>
        <dbReference type="Proteomes" id="UP000054908"/>
    </source>
</evidence>
<dbReference type="EMBL" id="LNYL01000009">
    <property type="protein sequence ID" value="KTD31096.1"/>
    <property type="molecule type" value="Genomic_DNA"/>
</dbReference>
<dbReference type="STRING" id="466.Lmac_0399"/>
<sequence>MKTKSVETAKNEHPKIDELIKDVRQLIQSEKEALIDSYFKKIIEKCSKESALDKDSLRQLFQTVHANLESDQDKKLVKETWNSNEISLDKKARKLAEFLAENEGIPSITFVRHMKKFLAIVNADEELDLLLNNPQDYIFSHPNFSAHDLQILEIIINDPKFNKLPSIHKEKPSSASVYTPLSSYMYQLRADTYGSMDALRFPHCINPTVKEQVIERSKKEYHGPKVMGGMGAQQSYDRNAIKETAAKVKKMKMGACHTFAQLGADHLLNLMEEGKLPPMPIKIVSHKQSLGSHTFLLLGHKSQDLTDLSHCLIVDPWAVAMGHDSTHGIFTEENYPYPGMTTQLECCYDSEAPVVSSKKESSANQSLSEELSSALARGGFFSASNRNQSEEKLTKPQRIAVEFLTDLMNYADKSLHHPIKKELVKTLIDSVKTGEEDPATAIQLATLAMHARAIEKDGERYKWKGITAINDESFINLFSKSAGIFWKNYVAQNIENADDVASFDASLVSKIVKTLDSEIAHEFKQENTLNSTI</sequence>
<keyword evidence="2" id="KW-1185">Reference proteome</keyword>
<name>A0A0W0WFI6_9GAMM</name>